<accession>A0ABN7UHI6</accession>
<comment type="caution">
    <text evidence="1">The sequence shown here is derived from an EMBL/GenBank/DDBJ whole genome shotgun (WGS) entry which is preliminary data.</text>
</comment>
<protein>
    <submittedName>
        <fullName evidence="1">37971_t:CDS:1</fullName>
    </submittedName>
</protein>
<sequence>MTLNKSKIEGLIEDNLEEAKNKAVLLYAEYGYLDYGIEDTKKIISLFNKKKSSSKTEQMKKAFSELVPEEKCKSKPFDPNMDKNLQTHK</sequence>
<reference evidence="1 2" key="1">
    <citation type="submission" date="2021-06" db="EMBL/GenBank/DDBJ databases">
        <authorList>
            <person name="Kallberg Y."/>
            <person name="Tangrot J."/>
            <person name="Rosling A."/>
        </authorList>
    </citation>
    <scope>NUCLEOTIDE SEQUENCE [LARGE SCALE GENOMIC DNA]</scope>
    <source>
        <strain evidence="1 2">120-4 pot B 10/14</strain>
    </source>
</reference>
<gene>
    <name evidence="1" type="ORF">GMARGA_LOCUS5803</name>
</gene>
<evidence type="ECO:0000313" key="2">
    <source>
        <dbReference type="Proteomes" id="UP000789901"/>
    </source>
</evidence>
<proteinExistence type="predicted"/>
<name>A0ABN7UHI6_GIGMA</name>
<keyword evidence="2" id="KW-1185">Reference proteome</keyword>
<dbReference type="Proteomes" id="UP000789901">
    <property type="component" value="Unassembled WGS sequence"/>
</dbReference>
<dbReference type="EMBL" id="CAJVQB010002519">
    <property type="protein sequence ID" value="CAG8577880.1"/>
    <property type="molecule type" value="Genomic_DNA"/>
</dbReference>
<evidence type="ECO:0000313" key="1">
    <source>
        <dbReference type="EMBL" id="CAG8577880.1"/>
    </source>
</evidence>
<feature type="non-terminal residue" evidence="1">
    <location>
        <position position="89"/>
    </location>
</feature>
<organism evidence="1 2">
    <name type="scientific">Gigaspora margarita</name>
    <dbReference type="NCBI Taxonomy" id="4874"/>
    <lineage>
        <taxon>Eukaryota</taxon>
        <taxon>Fungi</taxon>
        <taxon>Fungi incertae sedis</taxon>
        <taxon>Mucoromycota</taxon>
        <taxon>Glomeromycotina</taxon>
        <taxon>Glomeromycetes</taxon>
        <taxon>Diversisporales</taxon>
        <taxon>Gigasporaceae</taxon>
        <taxon>Gigaspora</taxon>
    </lineage>
</organism>